<organism evidence="1">
    <name type="scientific">Tanacetum cinerariifolium</name>
    <name type="common">Dalmatian daisy</name>
    <name type="synonym">Chrysanthemum cinerariifolium</name>
    <dbReference type="NCBI Taxonomy" id="118510"/>
    <lineage>
        <taxon>Eukaryota</taxon>
        <taxon>Viridiplantae</taxon>
        <taxon>Streptophyta</taxon>
        <taxon>Embryophyta</taxon>
        <taxon>Tracheophyta</taxon>
        <taxon>Spermatophyta</taxon>
        <taxon>Magnoliopsida</taxon>
        <taxon>eudicotyledons</taxon>
        <taxon>Gunneridae</taxon>
        <taxon>Pentapetalae</taxon>
        <taxon>asterids</taxon>
        <taxon>campanulids</taxon>
        <taxon>Asterales</taxon>
        <taxon>Asteraceae</taxon>
        <taxon>Asteroideae</taxon>
        <taxon>Anthemideae</taxon>
        <taxon>Anthemidinae</taxon>
        <taxon>Tanacetum</taxon>
    </lineage>
</organism>
<dbReference type="EMBL" id="BKCJ010528775">
    <property type="protein sequence ID" value="GFA99085.1"/>
    <property type="molecule type" value="Genomic_DNA"/>
</dbReference>
<feature type="non-terminal residue" evidence="1">
    <location>
        <position position="1"/>
    </location>
</feature>
<protein>
    <submittedName>
        <fullName evidence="1">Uncharacterized protein</fullName>
    </submittedName>
</protein>
<dbReference type="AlphaFoldDB" id="A0A699KK52"/>
<proteinExistence type="predicted"/>
<evidence type="ECO:0000313" key="1">
    <source>
        <dbReference type="EMBL" id="GFA99085.1"/>
    </source>
</evidence>
<reference evidence="1" key="1">
    <citation type="journal article" date="2019" name="Sci. Rep.">
        <title>Draft genome of Tanacetum cinerariifolium, the natural source of mosquito coil.</title>
        <authorList>
            <person name="Yamashiro T."/>
            <person name="Shiraishi A."/>
            <person name="Satake H."/>
            <person name="Nakayama K."/>
        </authorList>
    </citation>
    <scope>NUCLEOTIDE SEQUENCE</scope>
</reference>
<comment type="caution">
    <text evidence="1">The sequence shown here is derived from an EMBL/GenBank/DDBJ whole genome shotgun (WGS) entry which is preliminary data.</text>
</comment>
<sequence>NGEKVAERGLKKIKQITELNLALRRLQTSKAGGV</sequence>
<accession>A0A699KK52</accession>
<name>A0A699KK52_TANCI</name>
<gene>
    <name evidence="1" type="ORF">Tci_671057</name>
</gene>